<name>Q31F29_HYDCU</name>
<dbReference type="Gene3D" id="3.90.550.10">
    <property type="entry name" value="Spore Coat Polysaccharide Biosynthesis Protein SpsA, Chain A"/>
    <property type="match status" value="1"/>
</dbReference>
<dbReference type="InterPro" id="IPR029044">
    <property type="entry name" value="Nucleotide-diphossugar_trans"/>
</dbReference>
<dbReference type="InterPro" id="IPR050065">
    <property type="entry name" value="GlmU-like"/>
</dbReference>
<keyword evidence="1 4" id="KW-0808">Transferase</keyword>
<dbReference type="STRING" id="317025.Tcr_1652"/>
<dbReference type="PANTHER" id="PTHR43584">
    <property type="entry name" value="NUCLEOTIDYL TRANSFERASE"/>
    <property type="match status" value="1"/>
</dbReference>
<accession>Q31F29</accession>
<dbReference type="Pfam" id="PF00483">
    <property type="entry name" value="NTP_transferase"/>
    <property type="match status" value="1"/>
</dbReference>
<dbReference type="HOGENOM" id="CLU_029499_2_1_6"/>
<dbReference type="OrthoDB" id="9788272at2"/>
<dbReference type="GO" id="GO:0016779">
    <property type="term" value="F:nucleotidyltransferase activity"/>
    <property type="evidence" value="ECO:0007669"/>
    <property type="project" value="UniProtKB-KW"/>
</dbReference>
<evidence type="ECO:0000259" key="3">
    <source>
        <dbReference type="Pfam" id="PF00483"/>
    </source>
</evidence>
<dbReference type="InterPro" id="IPR005835">
    <property type="entry name" value="NTP_transferase_dom"/>
</dbReference>
<dbReference type="CDD" id="cd06422">
    <property type="entry name" value="NTP_transferase_like_1"/>
    <property type="match status" value="1"/>
</dbReference>
<dbReference type="SUPFAM" id="SSF53448">
    <property type="entry name" value="Nucleotide-diphospho-sugar transferases"/>
    <property type="match status" value="1"/>
</dbReference>
<evidence type="ECO:0000256" key="1">
    <source>
        <dbReference type="ARBA" id="ARBA00022679"/>
    </source>
</evidence>
<dbReference type="InterPro" id="IPR054790">
    <property type="entry name" value="MurU"/>
</dbReference>
<proteinExistence type="predicted"/>
<dbReference type="EMBL" id="CP000109">
    <property type="protein sequence ID" value="ABB42244.1"/>
    <property type="molecule type" value="Genomic_DNA"/>
</dbReference>
<organism evidence="4">
    <name type="scientific">Hydrogenovibrio crunogenus (strain DSM 25203 / XCL-2)</name>
    <name type="common">Thiomicrospira crunogena</name>
    <dbReference type="NCBI Taxonomy" id="317025"/>
    <lineage>
        <taxon>Bacteria</taxon>
        <taxon>Pseudomonadati</taxon>
        <taxon>Pseudomonadota</taxon>
        <taxon>Gammaproteobacteria</taxon>
        <taxon>Thiotrichales</taxon>
        <taxon>Piscirickettsiaceae</taxon>
        <taxon>Hydrogenovibrio</taxon>
    </lineage>
</organism>
<feature type="domain" description="Nucleotidyl transferase" evidence="3">
    <location>
        <begin position="10"/>
        <end position="153"/>
    </location>
</feature>
<dbReference type="NCBIfam" id="NF045761">
    <property type="entry name" value="NAMPUrTaseMurU"/>
    <property type="match status" value="1"/>
</dbReference>
<sequence>MEHQPSSDYKAIILAAGRGNRLRPLTDQLPKPLVDMHGQALIEYHLHALSQAGVKQVVINHAWLGQMIEDKLGTGEAYQIQITYSAEPEGGLETAGGIVQAMPLLTDGKSPFLVVNGDVFTDFDFASLAQKTLAKDRLAHLILVPTPSFKAQGDFGLDKDGKVRGTGDYTFSGISLLHPDLFSGLAPGIVPLAPILREAMKYGRVTGEVYSGRWDDIGTLERLEAARENYLN</sequence>
<dbReference type="PANTHER" id="PTHR43584:SF8">
    <property type="entry name" value="N-ACETYLMURAMATE ALPHA-1-PHOSPHATE URIDYLYLTRANSFERASE"/>
    <property type="match status" value="1"/>
</dbReference>
<evidence type="ECO:0000313" key="4">
    <source>
        <dbReference type="EMBL" id="ABB42244.1"/>
    </source>
</evidence>
<dbReference type="eggNOG" id="COG1208">
    <property type="taxonomic scope" value="Bacteria"/>
</dbReference>
<reference evidence="4" key="1">
    <citation type="submission" date="2006-07" db="EMBL/GenBank/DDBJ databases">
        <title>Complete sequence of Thiomicrospira crunogena XCL-2.</title>
        <authorList>
            <consortium name="US DOE Joint Genome Institute"/>
            <person name="Copeland A."/>
            <person name="Lucas S."/>
            <person name="Lapidus A."/>
            <person name="Barry K."/>
            <person name="Detter J.C."/>
            <person name="Glavina del Rio T."/>
            <person name="Hammon N."/>
            <person name="Israni S."/>
            <person name="Dalin E."/>
            <person name="Tice H."/>
            <person name="Pitluck S."/>
            <person name="Chain P."/>
            <person name="Malfatti S."/>
            <person name="Shin M."/>
            <person name="Vergez L."/>
            <person name="Schmutz J."/>
            <person name="Larimer F."/>
            <person name="Land M."/>
            <person name="Hauser L."/>
            <person name="Kyrpides N."/>
            <person name="Lykidis A."/>
            <person name="Scott K.M."/>
            <person name="Sievert S."/>
            <person name="Kerfeld C."/>
            <person name="Freyermuth S."/>
            <person name="Dobrinski K."/>
            <person name="Boller A."/>
            <person name="Fitzpatrick K."/>
            <person name="Thoma P."/>
            <person name="Moore J."/>
            <person name="Richardson P."/>
        </authorList>
    </citation>
    <scope>NUCLEOTIDE SEQUENCE</scope>
    <source>
        <strain evidence="4">XCL-2</strain>
    </source>
</reference>
<dbReference type="AlphaFoldDB" id="Q31F29"/>
<keyword evidence="2" id="KW-0548">Nucleotidyltransferase</keyword>
<protein>
    <submittedName>
        <fullName evidence="4">Nucleotidyltransferase family protein</fullName>
    </submittedName>
</protein>
<dbReference type="KEGG" id="tcx:Tcr_1652"/>
<gene>
    <name evidence="4" type="ordered locus">Tcr_1652</name>
</gene>
<evidence type="ECO:0000256" key="2">
    <source>
        <dbReference type="ARBA" id="ARBA00022695"/>
    </source>
</evidence>